<dbReference type="EC" id="2.7.13.3" evidence="2"/>
<dbReference type="InterPro" id="IPR036890">
    <property type="entry name" value="HATPase_C_sf"/>
</dbReference>
<dbReference type="EMBL" id="SMGG01000006">
    <property type="protein sequence ID" value="TCK59332.1"/>
    <property type="molecule type" value="Genomic_DNA"/>
</dbReference>
<accession>A0A4R1K597</accession>
<evidence type="ECO:0000256" key="4">
    <source>
        <dbReference type="ARBA" id="ARBA00022679"/>
    </source>
</evidence>
<evidence type="ECO:0000256" key="1">
    <source>
        <dbReference type="ARBA" id="ARBA00000085"/>
    </source>
</evidence>
<keyword evidence="8" id="KW-0812">Transmembrane</keyword>
<dbReference type="PANTHER" id="PTHR41523:SF8">
    <property type="entry name" value="ETHYLENE RESPONSE SENSOR PROTEIN"/>
    <property type="match status" value="1"/>
</dbReference>
<dbReference type="Proteomes" id="UP000294614">
    <property type="component" value="Unassembled WGS sequence"/>
</dbReference>
<dbReference type="GO" id="GO:0004673">
    <property type="term" value="F:protein histidine kinase activity"/>
    <property type="evidence" value="ECO:0007669"/>
    <property type="project" value="UniProtKB-EC"/>
</dbReference>
<dbReference type="OrthoDB" id="5342108at2"/>
<dbReference type="InterPro" id="IPR021796">
    <property type="entry name" value="Tll0287-like_dom"/>
</dbReference>
<evidence type="ECO:0000313" key="11">
    <source>
        <dbReference type="EMBL" id="TCK59332.1"/>
    </source>
</evidence>
<dbReference type="InterPro" id="IPR035965">
    <property type="entry name" value="PAS-like_dom_sf"/>
</dbReference>
<feature type="transmembrane region" description="Helical" evidence="8">
    <location>
        <begin position="215"/>
        <end position="234"/>
    </location>
</feature>
<dbReference type="Pfam" id="PF11845">
    <property type="entry name" value="Tll0287-like"/>
    <property type="match status" value="1"/>
</dbReference>
<dbReference type="InterPro" id="IPR011495">
    <property type="entry name" value="Sig_transdc_His_kin_sub2_dim/P"/>
</dbReference>
<feature type="domain" description="PAS" evidence="10">
    <location>
        <begin position="254"/>
        <end position="300"/>
    </location>
</feature>
<dbReference type="PROSITE" id="PS50112">
    <property type="entry name" value="PAS"/>
    <property type="match status" value="1"/>
</dbReference>
<evidence type="ECO:0000259" key="10">
    <source>
        <dbReference type="PROSITE" id="PS50112"/>
    </source>
</evidence>
<reference evidence="11 12" key="1">
    <citation type="submission" date="2019-03" db="EMBL/GenBank/DDBJ databases">
        <title>Genomic Encyclopedia of Type Strains, Phase IV (KMG-IV): sequencing the most valuable type-strain genomes for metagenomic binning, comparative biology and taxonomic classification.</title>
        <authorList>
            <person name="Goeker M."/>
        </authorList>
    </citation>
    <scope>NUCLEOTIDE SEQUENCE [LARGE SCALE GENOMIC DNA]</scope>
    <source>
        <strain evidence="11 12">DSM 24984</strain>
    </source>
</reference>
<evidence type="ECO:0000313" key="12">
    <source>
        <dbReference type="Proteomes" id="UP000294614"/>
    </source>
</evidence>
<dbReference type="InterPro" id="IPR003594">
    <property type="entry name" value="HATPase_dom"/>
</dbReference>
<dbReference type="SUPFAM" id="SSF55874">
    <property type="entry name" value="ATPase domain of HSP90 chaperone/DNA topoisomerase II/histidine kinase"/>
    <property type="match status" value="1"/>
</dbReference>
<evidence type="ECO:0000256" key="8">
    <source>
        <dbReference type="SAM" id="Phobius"/>
    </source>
</evidence>
<evidence type="ECO:0000256" key="5">
    <source>
        <dbReference type="ARBA" id="ARBA00022741"/>
    </source>
</evidence>
<comment type="caution">
    <text evidence="11">The sequence shown here is derived from an EMBL/GenBank/DDBJ whole genome shotgun (WGS) entry which is preliminary data.</text>
</comment>
<dbReference type="AlphaFoldDB" id="A0A4R1K597"/>
<dbReference type="Pfam" id="PF13426">
    <property type="entry name" value="PAS_9"/>
    <property type="match status" value="1"/>
</dbReference>
<keyword evidence="4" id="KW-0808">Transferase</keyword>
<dbReference type="SUPFAM" id="SSF55785">
    <property type="entry name" value="PYP-like sensor domain (PAS domain)"/>
    <property type="match status" value="1"/>
</dbReference>
<protein>
    <recommendedName>
        <fullName evidence="2">histidine kinase</fullName>
        <ecNumber evidence="2">2.7.13.3</ecNumber>
    </recommendedName>
</protein>
<comment type="catalytic activity">
    <reaction evidence="1">
        <text>ATP + protein L-histidine = ADP + protein N-phospho-L-histidine.</text>
        <dbReference type="EC" id="2.7.13.3"/>
    </reaction>
</comment>
<evidence type="ECO:0000259" key="9">
    <source>
        <dbReference type="PROSITE" id="PS50109"/>
    </source>
</evidence>
<organism evidence="11 12">
    <name type="scientific">Seleniivibrio woodruffii</name>
    <dbReference type="NCBI Taxonomy" id="1078050"/>
    <lineage>
        <taxon>Bacteria</taxon>
        <taxon>Pseudomonadati</taxon>
        <taxon>Deferribacterota</taxon>
        <taxon>Deferribacteres</taxon>
        <taxon>Deferribacterales</taxon>
        <taxon>Geovibrionaceae</taxon>
        <taxon>Seleniivibrio</taxon>
    </lineage>
</organism>
<dbReference type="Pfam" id="PF07568">
    <property type="entry name" value="HisKA_2"/>
    <property type="match status" value="1"/>
</dbReference>
<keyword evidence="3" id="KW-0597">Phosphoprotein</keyword>
<keyword evidence="12" id="KW-1185">Reference proteome</keyword>
<dbReference type="InterPro" id="IPR000014">
    <property type="entry name" value="PAS"/>
</dbReference>
<dbReference type="Pfam" id="PF02518">
    <property type="entry name" value="HATPase_c"/>
    <property type="match status" value="1"/>
</dbReference>
<name>A0A4R1K597_9BACT</name>
<keyword evidence="8" id="KW-0472">Membrane</keyword>
<sequence>MTQHNSVSMIKNYFVILVFAWTAVAAWSLVWTIRTAEQNTTITALAQGRMALEKDKMFRKWSSAHGGVYTVTTTTIPNPYLSHLKDRDIKLPDGRTLTLINPAYMIRQMYELNKDSKAVRTRLVSDRLLNPVNIPEGWEVNALDQVLKTGKEYYETDSYDSKYDFKLMAPFFIEKTCLKCHAFQGYKVGDIRGAISVVTDITEVKRGENDIKRSAYVGHIILYLIVLGLLRIGYLNLVRMLTQVHDHEKAMNNALSRTESILQSASECIFGVDRMGTVTFINNALAEKLKYPADELVGKSHSMFTHKRDEQGMPVESADCCIVKSIGSGTRINTIETFTRKDGADFSGEMFVSPIFLDNYPAGAVVSFFDITERLAKDSAIEKALEEKNVLLSELHHRVKNNLQIVSGILSLQADAAEEGQQSAQDILKNAQSRVMSMALMHDCLYKSDDLSTIDMADYFSKLIDYYAATFTLSGSMIRFETDIDRIDLPISSTITCGLLINELVTNSIKHAFTDTENPAIRISLKEERGDVVLRVSDNGKGLTKEDQEKDGLGMMLIQSLTEQLYGKLKIESQNGLTTEISFPKRIQKS</sequence>
<keyword evidence="7" id="KW-0067">ATP-binding</keyword>
<dbReference type="GO" id="GO:0005524">
    <property type="term" value="F:ATP binding"/>
    <property type="evidence" value="ECO:0007669"/>
    <property type="project" value="UniProtKB-KW"/>
</dbReference>
<keyword evidence="5" id="KW-0547">Nucleotide-binding</keyword>
<evidence type="ECO:0000256" key="7">
    <source>
        <dbReference type="ARBA" id="ARBA00022840"/>
    </source>
</evidence>
<proteinExistence type="predicted"/>
<dbReference type="NCBIfam" id="TIGR00229">
    <property type="entry name" value="sensory_box"/>
    <property type="match status" value="1"/>
</dbReference>
<dbReference type="CDD" id="cd00130">
    <property type="entry name" value="PAS"/>
    <property type="match status" value="1"/>
</dbReference>
<dbReference type="Gene3D" id="3.30.450.20">
    <property type="entry name" value="PAS domain"/>
    <property type="match status" value="1"/>
</dbReference>
<evidence type="ECO:0000256" key="3">
    <source>
        <dbReference type="ARBA" id="ARBA00022553"/>
    </source>
</evidence>
<dbReference type="PANTHER" id="PTHR41523">
    <property type="entry name" value="TWO-COMPONENT SYSTEM SENSOR PROTEIN"/>
    <property type="match status" value="1"/>
</dbReference>
<gene>
    <name evidence="11" type="ORF">C8D98_2265</name>
</gene>
<dbReference type="Gene3D" id="3.30.565.10">
    <property type="entry name" value="Histidine kinase-like ATPase, C-terminal domain"/>
    <property type="match status" value="1"/>
</dbReference>
<feature type="domain" description="Histidine kinase" evidence="9">
    <location>
        <begin position="394"/>
        <end position="587"/>
    </location>
</feature>
<dbReference type="RefSeq" id="WP_132874244.1">
    <property type="nucleotide sequence ID" value="NZ_SMGG01000006.1"/>
</dbReference>
<keyword evidence="8" id="KW-1133">Transmembrane helix</keyword>
<evidence type="ECO:0000256" key="6">
    <source>
        <dbReference type="ARBA" id="ARBA00022777"/>
    </source>
</evidence>
<dbReference type="PROSITE" id="PS50109">
    <property type="entry name" value="HIS_KIN"/>
    <property type="match status" value="1"/>
</dbReference>
<feature type="transmembrane region" description="Helical" evidence="8">
    <location>
        <begin position="12"/>
        <end position="33"/>
    </location>
</feature>
<dbReference type="SMART" id="SM00387">
    <property type="entry name" value="HATPase_c"/>
    <property type="match status" value="1"/>
</dbReference>
<evidence type="ECO:0000256" key="2">
    <source>
        <dbReference type="ARBA" id="ARBA00012438"/>
    </source>
</evidence>
<dbReference type="InterPro" id="IPR005467">
    <property type="entry name" value="His_kinase_dom"/>
</dbReference>
<keyword evidence="6" id="KW-0418">Kinase</keyword>